<accession>A0A448WGH7</accession>
<dbReference type="PANTHER" id="PTHR45840">
    <property type="entry name" value="RHOMBOID-RELATED PROTEIN"/>
    <property type="match status" value="1"/>
</dbReference>
<evidence type="ECO:0000256" key="6">
    <source>
        <dbReference type="SAM" id="Phobius"/>
    </source>
</evidence>
<feature type="transmembrane region" description="Helical" evidence="6">
    <location>
        <begin position="71"/>
        <end position="90"/>
    </location>
</feature>
<evidence type="ECO:0000313" key="8">
    <source>
        <dbReference type="EMBL" id="VEL11072.1"/>
    </source>
</evidence>
<gene>
    <name evidence="8" type="ORF">PXEA_LOCUS4512</name>
</gene>
<keyword evidence="4 6" id="KW-1133">Transmembrane helix</keyword>
<keyword evidence="3 6" id="KW-0812">Transmembrane</keyword>
<sequence>MSTNATDLRLLNHPRRVLNSAIIRFDPQLSRENQRRRLAQSGLEDQVDTYNWGEAEVDNYVEAYDCRPPPIFIPLVTLVEIGVFIYYAIILGRDNDPENDVTSSSGLDLDSPLVFDPRKRYQAWRFVSYMLMHNGYVHLIFNCIFQLCLGLLLEVVHKFWRVGLVYLLGVIAGSLASSVTDRYTFLVGASGGAYALIGAHIATVVMVSNSSRQGLSLHLQLALIITTT</sequence>
<dbReference type="Proteomes" id="UP000784294">
    <property type="component" value="Unassembled WGS sequence"/>
</dbReference>
<dbReference type="InterPro" id="IPR051739">
    <property type="entry name" value="Rhomboid_IM_Serine_Proteases"/>
</dbReference>
<dbReference type="InterPro" id="IPR022764">
    <property type="entry name" value="Peptidase_S54_rhomboid_dom"/>
</dbReference>
<keyword evidence="5 6" id="KW-0472">Membrane</keyword>
<feature type="transmembrane region" description="Helical" evidence="6">
    <location>
        <begin position="160"/>
        <end position="179"/>
    </location>
</feature>
<comment type="similarity">
    <text evidence="2">Belongs to the peptidase S54 family.</text>
</comment>
<keyword evidence="9" id="KW-1185">Reference proteome</keyword>
<comment type="caution">
    <text evidence="8">The sequence shown here is derived from an EMBL/GenBank/DDBJ whole genome shotgun (WGS) entry which is preliminary data.</text>
</comment>
<dbReference type="OrthoDB" id="418595at2759"/>
<evidence type="ECO:0000313" key="9">
    <source>
        <dbReference type="Proteomes" id="UP000784294"/>
    </source>
</evidence>
<evidence type="ECO:0000256" key="3">
    <source>
        <dbReference type="ARBA" id="ARBA00022692"/>
    </source>
</evidence>
<feature type="transmembrane region" description="Helical" evidence="6">
    <location>
        <begin position="135"/>
        <end position="153"/>
    </location>
</feature>
<dbReference type="AlphaFoldDB" id="A0A448WGH7"/>
<dbReference type="InterPro" id="IPR035952">
    <property type="entry name" value="Rhomboid-like_sf"/>
</dbReference>
<dbReference type="PANTHER" id="PTHR45840:SF2">
    <property type="entry name" value="PROTEIN RHOMBOID-RELATED"/>
    <property type="match status" value="1"/>
</dbReference>
<dbReference type="GO" id="GO:0004252">
    <property type="term" value="F:serine-type endopeptidase activity"/>
    <property type="evidence" value="ECO:0007669"/>
    <property type="project" value="InterPro"/>
</dbReference>
<evidence type="ECO:0000259" key="7">
    <source>
        <dbReference type="Pfam" id="PF01694"/>
    </source>
</evidence>
<evidence type="ECO:0000256" key="4">
    <source>
        <dbReference type="ARBA" id="ARBA00022989"/>
    </source>
</evidence>
<evidence type="ECO:0000256" key="1">
    <source>
        <dbReference type="ARBA" id="ARBA00004141"/>
    </source>
</evidence>
<dbReference type="Gene3D" id="1.20.1540.10">
    <property type="entry name" value="Rhomboid-like"/>
    <property type="match status" value="1"/>
</dbReference>
<feature type="domain" description="Peptidase S54 rhomboid" evidence="7">
    <location>
        <begin position="122"/>
        <end position="225"/>
    </location>
</feature>
<dbReference type="GO" id="GO:0016020">
    <property type="term" value="C:membrane"/>
    <property type="evidence" value="ECO:0007669"/>
    <property type="project" value="UniProtKB-SubCell"/>
</dbReference>
<name>A0A448WGH7_9PLAT</name>
<reference evidence="8" key="1">
    <citation type="submission" date="2018-11" db="EMBL/GenBank/DDBJ databases">
        <authorList>
            <consortium name="Pathogen Informatics"/>
        </authorList>
    </citation>
    <scope>NUCLEOTIDE SEQUENCE</scope>
</reference>
<feature type="transmembrane region" description="Helical" evidence="6">
    <location>
        <begin position="185"/>
        <end position="207"/>
    </location>
</feature>
<dbReference type="EMBL" id="CAAALY010010763">
    <property type="protein sequence ID" value="VEL11072.1"/>
    <property type="molecule type" value="Genomic_DNA"/>
</dbReference>
<evidence type="ECO:0000256" key="5">
    <source>
        <dbReference type="ARBA" id="ARBA00023136"/>
    </source>
</evidence>
<protein>
    <recommendedName>
        <fullName evidence="7">Peptidase S54 rhomboid domain-containing protein</fullName>
    </recommendedName>
</protein>
<evidence type="ECO:0000256" key="2">
    <source>
        <dbReference type="ARBA" id="ARBA00009045"/>
    </source>
</evidence>
<dbReference type="SUPFAM" id="SSF144091">
    <property type="entry name" value="Rhomboid-like"/>
    <property type="match status" value="1"/>
</dbReference>
<organism evidence="8 9">
    <name type="scientific">Protopolystoma xenopodis</name>
    <dbReference type="NCBI Taxonomy" id="117903"/>
    <lineage>
        <taxon>Eukaryota</taxon>
        <taxon>Metazoa</taxon>
        <taxon>Spiralia</taxon>
        <taxon>Lophotrochozoa</taxon>
        <taxon>Platyhelminthes</taxon>
        <taxon>Monogenea</taxon>
        <taxon>Polyopisthocotylea</taxon>
        <taxon>Polystomatidea</taxon>
        <taxon>Polystomatidae</taxon>
        <taxon>Protopolystoma</taxon>
    </lineage>
</organism>
<dbReference type="Pfam" id="PF01694">
    <property type="entry name" value="Rhomboid"/>
    <property type="match status" value="1"/>
</dbReference>
<proteinExistence type="inferred from homology"/>
<comment type="subcellular location">
    <subcellularLocation>
        <location evidence="1">Membrane</location>
        <topology evidence="1">Multi-pass membrane protein</topology>
    </subcellularLocation>
</comment>